<name>A0A0H5BZR9_CYBJN</name>
<dbReference type="GO" id="GO:0016279">
    <property type="term" value="F:protein-lysine N-methyltransferase activity"/>
    <property type="evidence" value="ECO:0007669"/>
    <property type="project" value="TreeGrafter"/>
</dbReference>
<dbReference type="InterPro" id="IPR046341">
    <property type="entry name" value="SET_dom_sf"/>
</dbReference>
<evidence type="ECO:0000313" key="3">
    <source>
        <dbReference type="Proteomes" id="UP000038830"/>
    </source>
</evidence>
<evidence type="ECO:0000313" key="2">
    <source>
        <dbReference type="EMBL" id="CEP21030.1"/>
    </source>
</evidence>
<dbReference type="Proteomes" id="UP000038830">
    <property type="component" value="Unassembled WGS sequence"/>
</dbReference>
<proteinExistence type="predicted"/>
<dbReference type="GO" id="GO:0005634">
    <property type="term" value="C:nucleus"/>
    <property type="evidence" value="ECO:0007669"/>
    <property type="project" value="TreeGrafter"/>
</dbReference>
<reference evidence="3" key="1">
    <citation type="journal article" date="2015" name="J. Biotechnol.">
        <title>The structure of the Cyberlindnera jadinii genome and its relation to Candida utilis analyzed by the occurrence of single nucleotide polymorphisms.</title>
        <authorList>
            <person name="Rupp O."/>
            <person name="Brinkrolf K."/>
            <person name="Buerth C."/>
            <person name="Kunigo M."/>
            <person name="Schneider J."/>
            <person name="Jaenicke S."/>
            <person name="Goesmann A."/>
            <person name="Puehler A."/>
            <person name="Jaeger K.-E."/>
            <person name="Ernst J.F."/>
        </authorList>
    </citation>
    <scope>NUCLEOTIDE SEQUENCE [LARGE SCALE GENOMIC DNA]</scope>
    <source>
        <strain evidence="3">ATCC 18201 / CBS 1600 / BCRC 20928 / JCM 3617 / NBRC 0987 / NRRL Y-1542</strain>
    </source>
</reference>
<dbReference type="PANTHER" id="PTHR13271:SF147">
    <property type="entry name" value="PROTEIN-LYSINE N-METHYLTRANSFERASE EFM1-RELATED"/>
    <property type="match status" value="1"/>
</dbReference>
<gene>
    <name evidence="2" type="ORF">BN1211_1028</name>
</gene>
<dbReference type="EMBL" id="CDQK01000001">
    <property type="protein sequence ID" value="CEP21030.1"/>
    <property type="molecule type" value="Genomic_DNA"/>
</dbReference>
<dbReference type="AlphaFoldDB" id="A0A0H5BZR9"/>
<dbReference type="PROSITE" id="PS50280">
    <property type="entry name" value="SET"/>
    <property type="match status" value="1"/>
</dbReference>
<feature type="domain" description="SET" evidence="1">
    <location>
        <begin position="21"/>
        <end position="269"/>
    </location>
</feature>
<dbReference type="SUPFAM" id="SSF82199">
    <property type="entry name" value="SET domain"/>
    <property type="match status" value="1"/>
</dbReference>
<dbReference type="InterPro" id="IPR050600">
    <property type="entry name" value="SETD3_SETD6_MTase"/>
</dbReference>
<organism evidence="2 3">
    <name type="scientific">Cyberlindnera jadinii (strain ATCC 18201 / CBS 1600 / BCRC 20928 / JCM 3617 / NBRC 0987 / NRRL Y-1542)</name>
    <name type="common">Torula yeast</name>
    <name type="synonym">Candida utilis</name>
    <dbReference type="NCBI Taxonomy" id="983966"/>
    <lineage>
        <taxon>Eukaryota</taxon>
        <taxon>Fungi</taxon>
        <taxon>Dikarya</taxon>
        <taxon>Ascomycota</taxon>
        <taxon>Saccharomycotina</taxon>
        <taxon>Saccharomycetes</taxon>
        <taxon>Phaffomycetales</taxon>
        <taxon>Phaffomycetaceae</taxon>
        <taxon>Cyberlindnera</taxon>
    </lineage>
</organism>
<dbReference type="InterPro" id="IPR001214">
    <property type="entry name" value="SET_dom"/>
</dbReference>
<protein>
    <recommendedName>
        <fullName evidence="1">SET domain-containing protein</fullName>
    </recommendedName>
</protein>
<dbReference type="Gene3D" id="3.90.1410.10">
    <property type="entry name" value="set domain protein methyltransferase, domain 1"/>
    <property type="match status" value="1"/>
</dbReference>
<sequence>MSDRLVSLLKWVSDNGAKISPSLEFRDTADGISCFATSSPEGDELFTVPQVLAITPVLASDALGIQLKGNRNSLTQLLLAKLRFHDEETSVNGRDLKNFFKPYLDILPTSEETRSPYFWGVERELLKGTDADVAVDKAIMNHLEEWYSVVQKLDTKLRPSTYSEEIEFYSTLKTSKPKHFAAYFNNPTSWMSFPAYLWSCAIFNSRAFPFILNSSKAQDLNEAFLLPVFDLLNHNNQKAEVKWEFENNQYIFKTKQVLEQGSEVFNSYGPKTHEELLLNYGFVLEDNPDDKANISLRIPEDEVENAIKFGVDIQGHEVSFEITKQNPLPESLVVLFCFLLKNSSESVITLRNKLEGLKYLSSILQQKLDGLKPVKVDGSIDSRVVKNTKIYRNAHKQFFQLCYEKCTSLEKQMLKEYKPLSFKTIFKTDKAFANALLLIFGITSYEQLSKTDDLDRVIILWLIRCGNKKAYNEKNLFPDFILDTYQEVSKTVTVTRKDIQDNIPIYKALFPSIADKVPEVFGKGDWSIKQFVIAEEVRDKLCFERKTSREVLFLQNIRV</sequence>
<dbReference type="PANTHER" id="PTHR13271">
    <property type="entry name" value="UNCHARACTERIZED PUTATIVE METHYLTRANSFERASE"/>
    <property type="match status" value="1"/>
</dbReference>
<accession>A0A0H5BZR9</accession>
<evidence type="ECO:0000259" key="1">
    <source>
        <dbReference type="PROSITE" id="PS50280"/>
    </source>
</evidence>